<protein>
    <submittedName>
        <fullName evidence="2">Glycosyltransferase family 2 protein</fullName>
        <ecNumber evidence="2">2.4.-.-</ecNumber>
    </submittedName>
</protein>
<reference evidence="2 3" key="1">
    <citation type="submission" date="2024-09" db="EMBL/GenBank/DDBJ databases">
        <authorList>
            <person name="Sun Q."/>
            <person name="Mori K."/>
        </authorList>
    </citation>
    <scope>NUCLEOTIDE SEQUENCE [LARGE SCALE GENOMIC DNA]</scope>
    <source>
        <strain evidence="2 3">NCAIM B.02301</strain>
    </source>
</reference>
<dbReference type="PANTHER" id="PTHR43685:SF2">
    <property type="entry name" value="GLYCOSYLTRANSFERASE 2-LIKE DOMAIN-CONTAINING PROTEIN"/>
    <property type="match status" value="1"/>
</dbReference>
<organism evidence="2 3">
    <name type="scientific">Halalkalibacter alkalisediminis</name>
    <dbReference type="NCBI Taxonomy" id="935616"/>
    <lineage>
        <taxon>Bacteria</taxon>
        <taxon>Bacillati</taxon>
        <taxon>Bacillota</taxon>
        <taxon>Bacilli</taxon>
        <taxon>Bacillales</taxon>
        <taxon>Bacillaceae</taxon>
        <taxon>Halalkalibacter</taxon>
    </lineage>
</organism>
<keyword evidence="2" id="KW-0328">Glycosyltransferase</keyword>
<dbReference type="InterPro" id="IPR050834">
    <property type="entry name" value="Glycosyltransf_2"/>
</dbReference>
<name>A0ABV6NMS3_9BACI</name>
<feature type="domain" description="Glycosyltransferase 2-like" evidence="1">
    <location>
        <begin position="6"/>
        <end position="171"/>
    </location>
</feature>
<comment type="caution">
    <text evidence="2">The sequence shown here is derived from an EMBL/GenBank/DDBJ whole genome shotgun (WGS) entry which is preliminary data.</text>
</comment>
<dbReference type="SUPFAM" id="SSF53448">
    <property type="entry name" value="Nucleotide-diphospho-sugar transferases"/>
    <property type="match status" value="1"/>
</dbReference>
<evidence type="ECO:0000259" key="1">
    <source>
        <dbReference type="Pfam" id="PF00535"/>
    </source>
</evidence>
<evidence type="ECO:0000313" key="2">
    <source>
        <dbReference type="EMBL" id="MFC0561981.1"/>
    </source>
</evidence>
<keyword evidence="3" id="KW-1185">Reference proteome</keyword>
<dbReference type="EC" id="2.4.-.-" evidence="2"/>
<dbReference type="PANTHER" id="PTHR43685">
    <property type="entry name" value="GLYCOSYLTRANSFERASE"/>
    <property type="match status" value="1"/>
</dbReference>
<keyword evidence="2" id="KW-0808">Transferase</keyword>
<evidence type="ECO:0000313" key="3">
    <source>
        <dbReference type="Proteomes" id="UP001589833"/>
    </source>
</evidence>
<sequence length="428" mass="50526">MNPKVSVILTSYNKPQTVGKAIDSVLRQTMQEWELFIMDDASNEETAKVINKYLNDKRIHYCNSYVDDQDRYKKTRYAALINQAIPLTTGKYLSYLTDDTEYLPTRLKEMTNFLDRYSNIDIVYSGQMIQHVDNELKLVSMKTRKTKGVLKRAANRVDHCSVLHSRTIAEKVFRKYRSYWDDNPKYWHNGDAAFWSRLNEFEPFYPIHKVLDISYKTPSSFQKLNAFLPPKIPDGILVKGLGSEVYLIDQQKRRQIKDEMFDRLKYNHQKIVAVPDPVLFKYPCGDPIDESIFRNQTIPNQRLIKAEERADLFYLQGNQKRKILDQKAIRRFHFKLEELVHVNQEDIENIADGPHIHSTFSPKFILPDGVIYLEGSDYFLSYKNILHLIHIQVLKKLQFSEAEFVRMTKEERLLFEEGESLLFEIFRK</sequence>
<proteinExistence type="predicted"/>
<accession>A0ABV6NMS3</accession>
<dbReference type="GO" id="GO:0016757">
    <property type="term" value="F:glycosyltransferase activity"/>
    <property type="evidence" value="ECO:0007669"/>
    <property type="project" value="UniProtKB-KW"/>
</dbReference>
<dbReference type="Proteomes" id="UP001589833">
    <property type="component" value="Unassembled WGS sequence"/>
</dbReference>
<dbReference type="Gene3D" id="3.90.550.10">
    <property type="entry name" value="Spore Coat Polysaccharide Biosynthesis Protein SpsA, Chain A"/>
    <property type="match status" value="1"/>
</dbReference>
<dbReference type="RefSeq" id="WP_273847763.1">
    <property type="nucleotide sequence ID" value="NZ_JAQQWT010000034.1"/>
</dbReference>
<gene>
    <name evidence="2" type="ORF">ACFFH4_24220</name>
</gene>
<dbReference type="InterPro" id="IPR001173">
    <property type="entry name" value="Glyco_trans_2-like"/>
</dbReference>
<dbReference type="EMBL" id="JBHLTR010000097">
    <property type="protein sequence ID" value="MFC0561981.1"/>
    <property type="molecule type" value="Genomic_DNA"/>
</dbReference>
<dbReference type="InterPro" id="IPR029044">
    <property type="entry name" value="Nucleotide-diphossugar_trans"/>
</dbReference>
<dbReference type="Pfam" id="PF00535">
    <property type="entry name" value="Glycos_transf_2"/>
    <property type="match status" value="1"/>
</dbReference>